<evidence type="ECO:0000313" key="2">
    <source>
        <dbReference type="Proteomes" id="UP001181693"/>
    </source>
</evidence>
<reference evidence="1" key="1">
    <citation type="thesis" date="2020" institute="ProQuest LLC" country="789 East Eisenhower Parkway, Ann Arbor, MI, USA">
        <title>Comparative Genomics and Chromosome Evolution.</title>
        <authorList>
            <person name="Mudd A.B."/>
        </authorList>
    </citation>
    <scope>NUCLEOTIDE SEQUENCE</scope>
    <source>
        <strain evidence="1">1538</strain>
        <tissue evidence="1">Blood</tissue>
    </source>
</reference>
<dbReference type="EMBL" id="DYDO01000002">
    <property type="protein sequence ID" value="DBA31860.1"/>
    <property type="molecule type" value="Genomic_DNA"/>
</dbReference>
<protein>
    <submittedName>
        <fullName evidence="1">Uncharacterized protein</fullName>
    </submittedName>
</protein>
<name>A0AAV3B6Y7_PYXAD</name>
<organism evidence="1 2">
    <name type="scientific">Pyxicephalus adspersus</name>
    <name type="common">African bullfrog</name>
    <dbReference type="NCBI Taxonomy" id="30357"/>
    <lineage>
        <taxon>Eukaryota</taxon>
        <taxon>Metazoa</taxon>
        <taxon>Chordata</taxon>
        <taxon>Craniata</taxon>
        <taxon>Vertebrata</taxon>
        <taxon>Euteleostomi</taxon>
        <taxon>Amphibia</taxon>
        <taxon>Batrachia</taxon>
        <taxon>Anura</taxon>
        <taxon>Neobatrachia</taxon>
        <taxon>Ranoidea</taxon>
        <taxon>Pyxicephalidae</taxon>
        <taxon>Pyxicephalinae</taxon>
        <taxon>Pyxicephalus</taxon>
    </lineage>
</organism>
<proteinExistence type="predicted"/>
<evidence type="ECO:0000313" key="1">
    <source>
        <dbReference type="EMBL" id="DBA31860.1"/>
    </source>
</evidence>
<gene>
    <name evidence="1" type="ORF">GDO54_007626</name>
</gene>
<accession>A0AAV3B6Y7</accession>
<comment type="caution">
    <text evidence="1">The sequence shown here is derived from an EMBL/GenBank/DDBJ whole genome shotgun (WGS) entry which is preliminary data.</text>
</comment>
<keyword evidence="2" id="KW-1185">Reference proteome</keyword>
<dbReference type="Proteomes" id="UP001181693">
    <property type="component" value="Unassembled WGS sequence"/>
</dbReference>
<sequence>MHLISPHPMASGTVENMIWNWHKDMSVCSCMRLRRFTVAISFLGSYIMRSTGSCVTATYVRGIGNWQIWKQHMTFIFSMPKKQQWDVPRKAAFIFLMLDTVTKQLSTRMNR</sequence>
<dbReference type="AlphaFoldDB" id="A0AAV3B6Y7"/>